<evidence type="ECO:0000313" key="2">
    <source>
        <dbReference type="EMBL" id="GLB40575.1"/>
    </source>
</evidence>
<dbReference type="InterPro" id="IPR029058">
    <property type="entry name" value="AB_hydrolase_fold"/>
</dbReference>
<evidence type="ECO:0000259" key="1">
    <source>
        <dbReference type="Pfam" id="PF12697"/>
    </source>
</evidence>
<proteinExistence type="predicted"/>
<dbReference type="AlphaFoldDB" id="A0A9P3PQ44"/>
<dbReference type="InterPro" id="IPR000073">
    <property type="entry name" value="AB_hydrolase_1"/>
</dbReference>
<keyword evidence="3" id="KW-1185">Reference proteome</keyword>
<feature type="domain" description="AB hydrolase-1" evidence="1">
    <location>
        <begin position="47"/>
        <end position="327"/>
    </location>
</feature>
<dbReference type="GO" id="GO:0016787">
    <property type="term" value="F:hydrolase activity"/>
    <property type="evidence" value="ECO:0007669"/>
    <property type="project" value="UniProtKB-KW"/>
</dbReference>
<gene>
    <name evidence="2" type="ORF">LshimejAT787_0804460</name>
</gene>
<evidence type="ECO:0000313" key="3">
    <source>
        <dbReference type="Proteomes" id="UP001063166"/>
    </source>
</evidence>
<dbReference type="EMBL" id="BRPK01000008">
    <property type="protein sequence ID" value="GLB40575.1"/>
    <property type="molecule type" value="Genomic_DNA"/>
</dbReference>
<accession>A0A9P3PQ44</accession>
<organism evidence="2 3">
    <name type="scientific">Lyophyllum shimeji</name>
    <name type="common">Hon-shimeji</name>
    <name type="synonym">Tricholoma shimeji</name>
    <dbReference type="NCBI Taxonomy" id="47721"/>
    <lineage>
        <taxon>Eukaryota</taxon>
        <taxon>Fungi</taxon>
        <taxon>Dikarya</taxon>
        <taxon>Basidiomycota</taxon>
        <taxon>Agaricomycotina</taxon>
        <taxon>Agaricomycetes</taxon>
        <taxon>Agaricomycetidae</taxon>
        <taxon>Agaricales</taxon>
        <taxon>Tricholomatineae</taxon>
        <taxon>Lyophyllaceae</taxon>
        <taxon>Lyophyllum</taxon>
    </lineage>
</organism>
<dbReference type="OrthoDB" id="94039at2759"/>
<dbReference type="GO" id="GO:0016020">
    <property type="term" value="C:membrane"/>
    <property type="evidence" value="ECO:0007669"/>
    <property type="project" value="TreeGrafter"/>
</dbReference>
<keyword evidence="2" id="KW-0378">Hydrolase</keyword>
<dbReference type="Gene3D" id="3.40.50.1820">
    <property type="entry name" value="alpha/beta hydrolase"/>
    <property type="match status" value="1"/>
</dbReference>
<dbReference type="PANTHER" id="PTHR43798:SF33">
    <property type="entry name" value="HYDROLASE, PUTATIVE (AFU_ORTHOLOGUE AFUA_2G14860)-RELATED"/>
    <property type="match status" value="1"/>
</dbReference>
<dbReference type="Proteomes" id="UP001063166">
    <property type="component" value="Unassembled WGS sequence"/>
</dbReference>
<dbReference type="Pfam" id="PF12697">
    <property type="entry name" value="Abhydrolase_6"/>
    <property type="match status" value="1"/>
</dbReference>
<comment type="caution">
    <text evidence="2">The sequence shown here is derived from an EMBL/GenBank/DDBJ whole genome shotgun (WGS) entry which is preliminary data.</text>
</comment>
<protein>
    <submittedName>
        <fullName evidence="2">Alpha/beta hydrolase family protein</fullName>
    </submittedName>
</protein>
<name>A0A9P3PQ44_LYOSH</name>
<dbReference type="SUPFAM" id="SSF53474">
    <property type="entry name" value="alpha/beta-Hydrolases"/>
    <property type="match status" value="1"/>
</dbReference>
<sequence length="345" mass="38285">MQRDTTGTIGAQLDVEALSFPVPGTNLQCCAKRYTSRTGTPEDGLTLLFAHCVGSHKEQWEPTIERIFQLQSSKDRRDRIREAWAFDWPSHGDAAVLNEEALKSREGAVSADECALALKSLVSSRLKGHRIVALGHSAGTGAVVLPMKKAPVNRPPYIAIFLIEPTMISQELFDAHAKERQKSAKMSMKFTLERRDTWPDREAAAAYLRRKLPWKAWDSQVFDIYIKHGLRTVASPDGQAAVALKTSKRQEGLTYPHFAPYIEATSLFRERCTAIPFHVIFGANIDFVPKYIQESLVDTKQGRKPASVTTVPNAGHLIVQENPDGLAVAICNQLNGTGHNFAPRL</sequence>
<dbReference type="InterPro" id="IPR050266">
    <property type="entry name" value="AB_hydrolase_sf"/>
</dbReference>
<reference evidence="2" key="1">
    <citation type="submission" date="2022-07" db="EMBL/GenBank/DDBJ databases">
        <title>The genome of Lyophyllum shimeji provides insight into the initial evolution of ectomycorrhizal fungal genome.</title>
        <authorList>
            <person name="Kobayashi Y."/>
            <person name="Shibata T."/>
            <person name="Hirakawa H."/>
            <person name="Shigenobu S."/>
            <person name="Nishiyama T."/>
            <person name="Yamada A."/>
            <person name="Hasebe M."/>
            <person name="Kawaguchi M."/>
        </authorList>
    </citation>
    <scope>NUCLEOTIDE SEQUENCE</scope>
    <source>
        <strain evidence="2">AT787</strain>
    </source>
</reference>
<dbReference type="PANTHER" id="PTHR43798">
    <property type="entry name" value="MONOACYLGLYCEROL LIPASE"/>
    <property type="match status" value="1"/>
</dbReference>